<comment type="caution">
    <text evidence="2">The sequence shown here is derived from an EMBL/GenBank/DDBJ whole genome shotgun (WGS) entry which is preliminary data.</text>
</comment>
<dbReference type="RefSeq" id="WP_396888503.1">
    <property type="nucleotide sequence ID" value="NZ_JACHVU010000014.1"/>
</dbReference>
<accession>A0A839QB52</accession>
<evidence type="ECO:0000259" key="1">
    <source>
        <dbReference type="Pfam" id="PF21805"/>
    </source>
</evidence>
<proteinExistence type="predicted"/>
<protein>
    <recommendedName>
        <fullName evidence="1">Imm-5-like domain-containing protein</fullName>
    </recommendedName>
</protein>
<dbReference type="Pfam" id="PF21805">
    <property type="entry name" value="Imm5_like"/>
    <property type="match status" value="1"/>
</dbReference>
<dbReference type="InterPro" id="IPR048667">
    <property type="entry name" value="Imm5-like"/>
</dbReference>
<evidence type="ECO:0000313" key="3">
    <source>
        <dbReference type="Proteomes" id="UP000550501"/>
    </source>
</evidence>
<reference evidence="2 3" key="1">
    <citation type="submission" date="2020-08" db="EMBL/GenBank/DDBJ databases">
        <title>The Agave Microbiome: Exploring the role of microbial communities in plant adaptations to desert environments.</title>
        <authorList>
            <person name="Partida-Martinez L.P."/>
        </authorList>
    </citation>
    <scope>NUCLEOTIDE SEQUENCE [LARGE SCALE GENOMIC DNA]</scope>
    <source>
        <strain evidence="2 3">AT2.18</strain>
    </source>
</reference>
<dbReference type="AlphaFoldDB" id="A0A839QB52"/>
<keyword evidence="3" id="KW-1185">Reference proteome</keyword>
<feature type="domain" description="Imm-5-like" evidence="1">
    <location>
        <begin position="17"/>
        <end position="132"/>
    </location>
</feature>
<organism evidence="2 3">
    <name type="scientific">Mycolicibacterium iranicum</name>
    <name type="common">Mycobacterium iranicum</name>
    <dbReference type="NCBI Taxonomy" id="912594"/>
    <lineage>
        <taxon>Bacteria</taxon>
        <taxon>Bacillati</taxon>
        <taxon>Actinomycetota</taxon>
        <taxon>Actinomycetes</taxon>
        <taxon>Mycobacteriales</taxon>
        <taxon>Mycobacteriaceae</taxon>
        <taxon>Mycolicibacterium</taxon>
    </lineage>
</organism>
<evidence type="ECO:0000313" key="2">
    <source>
        <dbReference type="EMBL" id="MBB2993180.1"/>
    </source>
</evidence>
<sequence length="179" mass="19297">MAVDPPRYIDLSMPELREVTRFAALNAADVLPLFERTHPGDTRPRAALDAARQFFEGEPRSRLQRVTALDAHRAARDADTQAGGHAAHSAAAAAAAAYLHPLASADQVGHILRSAAHAAAAAELAADDPEAAVAQLDRAVTRATPVLIEVLLRYPPARPGRTRVPVLMRRLDTRLRAMR</sequence>
<name>A0A839QB52_MYCIR</name>
<dbReference type="EMBL" id="JACHVU010000014">
    <property type="protein sequence ID" value="MBB2993180.1"/>
    <property type="molecule type" value="Genomic_DNA"/>
</dbReference>
<dbReference type="Proteomes" id="UP000550501">
    <property type="component" value="Unassembled WGS sequence"/>
</dbReference>
<gene>
    <name evidence="2" type="ORF">FHR72_004687</name>
</gene>